<feature type="domain" description="Helicase ATP-binding" evidence="4">
    <location>
        <begin position="1"/>
        <end position="97"/>
    </location>
</feature>
<organism evidence="6 7">
    <name type="scientific">Mucor lusitanicus CBS 277.49</name>
    <dbReference type="NCBI Taxonomy" id="747725"/>
    <lineage>
        <taxon>Eukaryota</taxon>
        <taxon>Fungi</taxon>
        <taxon>Fungi incertae sedis</taxon>
        <taxon>Mucoromycota</taxon>
        <taxon>Mucoromycotina</taxon>
        <taxon>Mucoromycetes</taxon>
        <taxon>Mucorales</taxon>
        <taxon>Mucorineae</taxon>
        <taxon>Mucoraceae</taxon>
        <taxon>Mucor</taxon>
    </lineage>
</organism>
<evidence type="ECO:0000259" key="5">
    <source>
        <dbReference type="PROSITE" id="PS51194"/>
    </source>
</evidence>
<dbReference type="PANTHER" id="PTHR45626">
    <property type="entry name" value="TRANSCRIPTION TERMINATION FACTOR 2-RELATED"/>
    <property type="match status" value="1"/>
</dbReference>
<dbReference type="InterPro" id="IPR014001">
    <property type="entry name" value="Helicase_ATP-bd"/>
</dbReference>
<dbReference type="OrthoDB" id="448448at2759"/>
<dbReference type="Gene3D" id="3.40.50.10810">
    <property type="entry name" value="Tandem AAA-ATPase domain"/>
    <property type="match status" value="1"/>
</dbReference>
<protein>
    <recommendedName>
        <fullName evidence="8">Helicase C-terminal domain-containing protein</fullName>
    </recommendedName>
</protein>
<dbReference type="SUPFAM" id="SSF52540">
    <property type="entry name" value="P-loop containing nucleoside triphosphate hydrolases"/>
    <property type="match status" value="1"/>
</dbReference>
<dbReference type="InterPro" id="IPR001650">
    <property type="entry name" value="Helicase_C-like"/>
</dbReference>
<dbReference type="AlphaFoldDB" id="A0A162TU03"/>
<keyword evidence="3" id="KW-0067">ATP-binding</keyword>
<reference evidence="6 7" key="1">
    <citation type="submission" date="2015-06" db="EMBL/GenBank/DDBJ databases">
        <title>Expansion of signal transduction pathways in fungi by whole-genome duplication.</title>
        <authorList>
            <consortium name="DOE Joint Genome Institute"/>
            <person name="Corrochano L.M."/>
            <person name="Kuo A."/>
            <person name="Marcet-Houben M."/>
            <person name="Polaino S."/>
            <person name="Salamov A."/>
            <person name="Villalobos J.M."/>
            <person name="Alvarez M.I."/>
            <person name="Avalos J."/>
            <person name="Benito E.P."/>
            <person name="Benoit I."/>
            <person name="Burger G."/>
            <person name="Camino L.P."/>
            <person name="Canovas D."/>
            <person name="Cerda-Olmedo E."/>
            <person name="Cheng J.-F."/>
            <person name="Dominguez A."/>
            <person name="Elias M."/>
            <person name="Eslava A.P."/>
            <person name="Glaser F."/>
            <person name="Grimwood J."/>
            <person name="Gutierrez G."/>
            <person name="Heitman J."/>
            <person name="Henrissat B."/>
            <person name="Iturriaga E.A."/>
            <person name="Lang B.F."/>
            <person name="Lavin J.L."/>
            <person name="Lee S."/>
            <person name="Li W."/>
            <person name="Lindquist E."/>
            <person name="Lopez-Garcia S."/>
            <person name="Luque E.M."/>
            <person name="Marcos A.T."/>
            <person name="Martin J."/>
            <person name="Mccluskey K."/>
            <person name="Medina H.R."/>
            <person name="Miralles-Duran A."/>
            <person name="Miyazaki A."/>
            <person name="Munoz-Torres E."/>
            <person name="Oguiza J.A."/>
            <person name="Ohm R."/>
            <person name="Olmedo M."/>
            <person name="Orejas M."/>
            <person name="Ortiz-Castellanos L."/>
            <person name="Pisabarro A.G."/>
            <person name="Rodriguez-Romero J."/>
            <person name="Ruiz-Herrera J."/>
            <person name="Ruiz-Vazquez R."/>
            <person name="Sanz C."/>
            <person name="Schackwitz W."/>
            <person name="Schmutz J."/>
            <person name="Shahriari M."/>
            <person name="Shelest E."/>
            <person name="Silva-Franco F."/>
            <person name="Soanes D."/>
            <person name="Syed K."/>
            <person name="Tagua V.G."/>
            <person name="Talbot N.J."/>
            <person name="Thon M."/>
            <person name="De Vries R.P."/>
            <person name="Wiebenga A."/>
            <person name="Yadav J.S."/>
            <person name="Braun E.L."/>
            <person name="Baker S."/>
            <person name="Garre V."/>
            <person name="Horwitz B."/>
            <person name="Torres-Martinez S."/>
            <person name="Idnurm A."/>
            <person name="Herrera-Estrella A."/>
            <person name="Gabaldon T."/>
            <person name="Grigoriev I.V."/>
        </authorList>
    </citation>
    <scope>NUCLEOTIDE SEQUENCE [LARGE SCALE GENOMIC DNA]</scope>
    <source>
        <strain evidence="6 7">CBS 277.49</strain>
    </source>
</reference>
<dbReference type="GO" id="GO:0005634">
    <property type="term" value="C:nucleus"/>
    <property type="evidence" value="ECO:0007669"/>
    <property type="project" value="TreeGrafter"/>
</dbReference>
<dbReference type="EMBL" id="AMYB01000002">
    <property type="protein sequence ID" value="OAD07132.1"/>
    <property type="molecule type" value="Genomic_DNA"/>
</dbReference>
<evidence type="ECO:0000259" key="4">
    <source>
        <dbReference type="PROSITE" id="PS51192"/>
    </source>
</evidence>
<dbReference type="GO" id="GO:0005524">
    <property type="term" value="F:ATP binding"/>
    <property type="evidence" value="ECO:0007669"/>
    <property type="project" value="UniProtKB-KW"/>
</dbReference>
<dbReference type="CDD" id="cd18793">
    <property type="entry name" value="SF2_C_SNF"/>
    <property type="match status" value="1"/>
</dbReference>
<dbReference type="InterPro" id="IPR027417">
    <property type="entry name" value="P-loop_NTPase"/>
</dbReference>
<dbReference type="GO" id="GO:0008094">
    <property type="term" value="F:ATP-dependent activity, acting on DNA"/>
    <property type="evidence" value="ECO:0007669"/>
    <property type="project" value="TreeGrafter"/>
</dbReference>
<evidence type="ECO:0000313" key="7">
    <source>
        <dbReference type="Proteomes" id="UP000077051"/>
    </source>
</evidence>
<dbReference type="Pfam" id="PF00271">
    <property type="entry name" value="Helicase_C"/>
    <property type="match status" value="1"/>
</dbReference>
<gene>
    <name evidence="6" type="ORF">MUCCIDRAFT_137402</name>
</gene>
<keyword evidence="1" id="KW-0547">Nucleotide-binding</keyword>
<dbReference type="PANTHER" id="PTHR45626:SF14">
    <property type="entry name" value="ATP-DEPENDENT DNA HELICASE (EUROFUNG)"/>
    <property type="match status" value="1"/>
</dbReference>
<evidence type="ECO:0000256" key="3">
    <source>
        <dbReference type="ARBA" id="ARBA00022840"/>
    </source>
</evidence>
<dbReference type="Gene3D" id="3.40.50.300">
    <property type="entry name" value="P-loop containing nucleotide triphosphate hydrolases"/>
    <property type="match status" value="1"/>
</dbReference>
<evidence type="ECO:0000256" key="2">
    <source>
        <dbReference type="ARBA" id="ARBA00022801"/>
    </source>
</evidence>
<accession>A0A162TU03</accession>
<dbReference type="Pfam" id="PF00176">
    <property type="entry name" value="SNF2-rel_dom"/>
    <property type="match status" value="1"/>
</dbReference>
<dbReference type="GO" id="GO:0006281">
    <property type="term" value="P:DNA repair"/>
    <property type="evidence" value="ECO:0007669"/>
    <property type="project" value="TreeGrafter"/>
</dbReference>
<dbReference type="InterPro" id="IPR049730">
    <property type="entry name" value="SNF2/RAD54-like_C"/>
</dbReference>
<dbReference type="InterPro" id="IPR050628">
    <property type="entry name" value="SNF2_RAD54_helicase_TF"/>
</dbReference>
<evidence type="ECO:0008006" key="8">
    <source>
        <dbReference type="Google" id="ProtNLM"/>
    </source>
</evidence>
<dbReference type="InterPro" id="IPR000330">
    <property type="entry name" value="SNF2_N"/>
</dbReference>
<keyword evidence="2" id="KW-0378">Hydrolase</keyword>
<name>A0A162TU03_MUCCL</name>
<dbReference type="PROSITE" id="PS51192">
    <property type="entry name" value="HELICASE_ATP_BIND_1"/>
    <property type="match status" value="1"/>
</dbReference>
<dbReference type="STRING" id="747725.A0A162TU03"/>
<proteinExistence type="predicted"/>
<dbReference type="SMART" id="SM00490">
    <property type="entry name" value="HELICc"/>
    <property type="match status" value="1"/>
</dbReference>
<evidence type="ECO:0000256" key="1">
    <source>
        <dbReference type="ARBA" id="ARBA00022741"/>
    </source>
</evidence>
<evidence type="ECO:0000313" key="6">
    <source>
        <dbReference type="EMBL" id="OAD07132.1"/>
    </source>
</evidence>
<sequence>MTLNGFVVQDGTNDDDDDYSRDIPSHWQQLKKGYGPLFQVNWHRIVLDEAQQIKNRQTKASISCSELSSVKRWCLTGTPIQNNVDELYSLLRFLKIQPLSDYPTFKKNISIPIQIGQGSIAMERLKAVLRAVMLRRTKDKLCSLQLPTRQKQDIMLQFSDHEKQLYELLRTRTRESIAAMGGQSGGYMNMLSCDHPQLILNAIDNDKDVLDIDTVLSTAPNDLFKTSTKIRKLIDILKHTRDNNPGEKTIIFSQFTSMLDLMEQPLKKHGFRFCRYDGSMSSMLREKSLERLKYDRYCTVMLISLKCGSLGLNLTSANRVILMDIWWNPALEEQAIDRVHRIGQRLPVYVTRLLIDNSVELKIMALQDKKVRRYAW</sequence>
<dbReference type="PROSITE" id="PS51194">
    <property type="entry name" value="HELICASE_CTER"/>
    <property type="match status" value="1"/>
</dbReference>
<dbReference type="InterPro" id="IPR038718">
    <property type="entry name" value="SNF2-like_sf"/>
</dbReference>
<keyword evidence="7" id="KW-1185">Reference proteome</keyword>
<comment type="caution">
    <text evidence="6">The sequence shown here is derived from an EMBL/GenBank/DDBJ whole genome shotgun (WGS) entry which is preliminary data.</text>
</comment>
<feature type="domain" description="Helicase C-terminal" evidence="5">
    <location>
        <begin position="232"/>
        <end position="376"/>
    </location>
</feature>
<dbReference type="VEuPathDB" id="FungiDB:MUCCIDRAFT_137402"/>
<dbReference type="Proteomes" id="UP000077051">
    <property type="component" value="Unassembled WGS sequence"/>
</dbReference>
<dbReference type="GO" id="GO:0016787">
    <property type="term" value="F:hydrolase activity"/>
    <property type="evidence" value="ECO:0007669"/>
    <property type="project" value="UniProtKB-KW"/>
</dbReference>